<dbReference type="InParanoid" id="A0A0G4FB01"/>
<keyword evidence="4" id="KW-1185">Reference proteome</keyword>
<gene>
    <name evidence="3" type="ORF">Vbra_14862</name>
</gene>
<dbReference type="EMBL" id="CDMY01000400">
    <property type="protein sequence ID" value="CEM10079.1"/>
    <property type="molecule type" value="Genomic_DNA"/>
</dbReference>
<dbReference type="VEuPathDB" id="CryptoDB:Vbra_14862"/>
<proteinExistence type="predicted"/>
<dbReference type="Proteomes" id="UP000041254">
    <property type="component" value="Unassembled WGS sequence"/>
</dbReference>
<evidence type="ECO:0000313" key="3">
    <source>
        <dbReference type="EMBL" id="CEM10079.1"/>
    </source>
</evidence>
<evidence type="ECO:0000256" key="2">
    <source>
        <dbReference type="SAM" id="SignalP"/>
    </source>
</evidence>
<dbReference type="AlphaFoldDB" id="A0A0G4FB01"/>
<feature type="signal peptide" evidence="2">
    <location>
        <begin position="1"/>
        <end position="18"/>
    </location>
</feature>
<name>A0A0G4FB01_VITBC</name>
<sequence>MKLLLCLVGALLLAGAVGAPTPLLSKVAQESTAVTDPLTDDMAIPDNNLDTDGMLQAEDEDEDETLAPSLRSPSHGPPLPMYLSTALVNGLLLTAGALTDVPSGD</sequence>
<accession>A0A0G4FB01</accession>
<organism evidence="3 4">
    <name type="scientific">Vitrella brassicaformis (strain CCMP3155)</name>
    <dbReference type="NCBI Taxonomy" id="1169540"/>
    <lineage>
        <taxon>Eukaryota</taxon>
        <taxon>Sar</taxon>
        <taxon>Alveolata</taxon>
        <taxon>Colpodellida</taxon>
        <taxon>Vitrellaceae</taxon>
        <taxon>Vitrella</taxon>
    </lineage>
</organism>
<feature type="region of interest" description="Disordered" evidence="1">
    <location>
        <begin position="58"/>
        <end position="78"/>
    </location>
</feature>
<feature type="chain" id="PRO_5005188835" evidence="2">
    <location>
        <begin position="19"/>
        <end position="105"/>
    </location>
</feature>
<protein>
    <submittedName>
        <fullName evidence="3">Uncharacterized protein</fullName>
    </submittedName>
</protein>
<evidence type="ECO:0000256" key="1">
    <source>
        <dbReference type="SAM" id="MobiDB-lite"/>
    </source>
</evidence>
<reference evidence="3 4" key="1">
    <citation type="submission" date="2014-11" db="EMBL/GenBank/DDBJ databases">
        <authorList>
            <person name="Zhu J."/>
            <person name="Qi W."/>
            <person name="Song R."/>
        </authorList>
    </citation>
    <scope>NUCLEOTIDE SEQUENCE [LARGE SCALE GENOMIC DNA]</scope>
</reference>
<evidence type="ECO:0000313" key="4">
    <source>
        <dbReference type="Proteomes" id="UP000041254"/>
    </source>
</evidence>
<keyword evidence="2" id="KW-0732">Signal</keyword>